<dbReference type="EMBL" id="JACJSG010000078">
    <property type="protein sequence ID" value="MBD2505300.1"/>
    <property type="molecule type" value="Genomic_DNA"/>
</dbReference>
<comment type="caution">
    <text evidence="2">The sequence shown here is derived from an EMBL/GenBank/DDBJ whole genome shotgun (WGS) entry which is preliminary data.</text>
</comment>
<proteinExistence type="predicted"/>
<evidence type="ECO:0000313" key="2">
    <source>
        <dbReference type="EMBL" id="MBD2505300.1"/>
    </source>
</evidence>
<feature type="non-terminal residue" evidence="2">
    <location>
        <position position="1"/>
    </location>
</feature>
<organism evidence="2 3">
    <name type="scientific">Anabaena azotica FACHB-119</name>
    <dbReference type="NCBI Taxonomy" id="947527"/>
    <lineage>
        <taxon>Bacteria</taxon>
        <taxon>Bacillati</taxon>
        <taxon>Cyanobacteriota</taxon>
        <taxon>Cyanophyceae</taxon>
        <taxon>Nostocales</taxon>
        <taxon>Nostocaceae</taxon>
        <taxon>Anabaena</taxon>
        <taxon>Anabaena azotica</taxon>
    </lineage>
</organism>
<sequence>VEMGNTIVSAGDNTDEAARHLMKAAGNAIDSEHYRQVANAKDIDRKTYDARQHQDYLKPEEALECEKFRIRDTYGMTVTPELVEKDDGGRLIKKIVALEAILAAPGEMITDEHGREFITPPDVVAERDKGERDRLSICTDWGNHSTSWLMRQRLGLRAILTDLMDGLEIKGDEATIEALADFSKRNANHIKGILNLTIPLDESPVWILSQYLSQFALSMKSRRPVEDGKRVRYYRLSTEDVAFVRKVLGYRQRLRDEREKRRQEEREAQAAYAARMQAMYGVNAPSNPPSNIIGNNNCGGVDGQLDPCDSWWQQVKFYATLAMERVAHGVDSVKQFLFTLSSDERWGVMMAIDEAQPEMFEELTATAPDWMAWMG</sequence>
<name>A0ABR8DDJ0_9NOST</name>
<protein>
    <submittedName>
        <fullName evidence="2">Bifunctional DNA primase/helicase</fullName>
    </submittedName>
</protein>
<evidence type="ECO:0000256" key="1">
    <source>
        <dbReference type="SAM" id="Coils"/>
    </source>
</evidence>
<dbReference type="Proteomes" id="UP000661112">
    <property type="component" value="Unassembled WGS sequence"/>
</dbReference>
<keyword evidence="1" id="KW-0175">Coiled coil</keyword>
<accession>A0ABR8DDJ0</accession>
<keyword evidence="3" id="KW-1185">Reference proteome</keyword>
<reference evidence="2 3" key="1">
    <citation type="journal article" date="2020" name="ISME J.">
        <title>Comparative genomics reveals insights into cyanobacterial evolution and habitat adaptation.</title>
        <authorList>
            <person name="Chen M.Y."/>
            <person name="Teng W.K."/>
            <person name="Zhao L."/>
            <person name="Hu C.X."/>
            <person name="Zhou Y.K."/>
            <person name="Han B.P."/>
            <person name="Song L.R."/>
            <person name="Shu W.S."/>
        </authorList>
    </citation>
    <scope>NUCLEOTIDE SEQUENCE [LARGE SCALE GENOMIC DNA]</scope>
    <source>
        <strain evidence="2 3">FACHB-119</strain>
    </source>
</reference>
<evidence type="ECO:0000313" key="3">
    <source>
        <dbReference type="Proteomes" id="UP000661112"/>
    </source>
</evidence>
<gene>
    <name evidence="2" type="ORF">H6G83_32680</name>
</gene>
<feature type="coiled-coil region" evidence="1">
    <location>
        <begin position="247"/>
        <end position="274"/>
    </location>
</feature>